<accession>A0AAU2GSA0</accession>
<evidence type="ECO:0000313" key="3">
    <source>
        <dbReference type="EMBL" id="WTU38556.1"/>
    </source>
</evidence>
<feature type="compositionally biased region" description="Pro residues" evidence="1">
    <location>
        <begin position="9"/>
        <end position="18"/>
    </location>
</feature>
<feature type="region of interest" description="Disordered" evidence="1">
    <location>
        <begin position="1"/>
        <end position="20"/>
    </location>
</feature>
<feature type="transmembrane region" description="Helical" evidence="2">
    <location>
        <begin position="27"/>
        <end position="46"/>
    </location>
</feature>
<evidence type="ECO:0000256" key="2">
    <source>
        <dbReference type="SAM" id="Phobius"/>
    </source>
</evidence>
<keyword evidence="2" id="KW-1133">Transmembrane helix</keyword>
<feature type="region of interest" description="Disordered" evidence="1">
    <location>
        <begin position="153"/>
        <end position="174"/>
    </location>
</feature>
<dbReference type="EMBL" id="CP108253">
    <property type="protein sequence ID" value="WTU38556.1"/>
    <property type="molecule type" value="Genomic_DNA"/>
</dbReference>
<dbReference type="AlphaFoldDB" id="A0AAU2GSA0"/>
<organism evidence="3">
    <name type="scientific">Streptomyces sp. NBC_00060</name>
    <dbReference type="NCBI Taxonomy" id="2975636"/>
    <lineage>
        <taxon>Bacteria</taxon>
        <taxon>Bacillati</taxon>
        <taxon>Actinomycetota</taxon>
        <taxon>Actinomycetes</taxon>
        <taxon>Kitasatosporales</taxon>
        <taxon>Streptomycetaceae</taxon>
        <taxon>Streptomyces</taxon>
    </lineage>
</organism>
<evidence type="ECO:0008006" key="4">
    <source>
        <dbReference type="Google" id="ProtNLM"/>
    </source>
</evidence>
<gene>
    <name evidence="3" type="ORF">OHV25_02740</name>
</gene>
<evidence type="ECO:0000256" key="1">
    <source>
        <dbReference type="SAM" id="MobiDB-lite"/>
    </source>
</evidence>
<protein>
    <recommendedName>
        <fullName evidence="4">Lipoprotein</fullName>
    </recommendedName>
</protein>
<name>A0AAU2GSA0_9ACTN</name>
<sequence>MRTDTHPAPAHPATPTPVSPRRFRRTALIGLPVLALVLLMVFLAQACESMAGGRVHSALDYRRHVARTKQAGMDTVGRLRPAPALAGALPGATLEGTAQEEGNSSCVDDLGFDEGDVTRGRPGFSWRLRFGDSRGYLTAVEDLRAQWKAQGLTVTDVPPPDRGEPGEGLPGVRTTDHGIELSLRRDWYTGNPTVYANGTCMRHHAGQG</sequence>
<reference evidence="3" key="1">
    <citation type="submission" date="2022-10" db="EMBL/GenBank/DDBJ databases">
        <title>The complete genomes of actinobacterial strains from the NBC collection.</title>
        <authorList>
            <person name="Joergensen T.S."/>
            <person name="Alvarez Arevalo M."/>
            <person name="Sterndorff E.B."/>
            <person name="Faurdal D."/>
            <person name="Vuksanovic O."/>
            <person name="Mourched A.-S."/>
            <person name="Charusanti P."/>
            <person name="Shaw S."/>
            <person name="Blin K."/>
            <person name="Weber T."/>
        </authorList>
    </citation>
    <scope>NUCLEOTIDE SEQUENCE</scope>
    <source>
        <strain evidence="3">NBC_00060</strain>
    </source>
</reference>
<proteinExistence type="predicted"/>
<keyword evidence="2" id="KW-0812">Transmembrane</keyword>
<keyword evidence="2" id="KW-0472">Membrane</keyword>